<dbReference type="CDD" id="cd00340">
    <property type="entry name" value="GSH_Peroxidase"/>
    <property type="match status" value="1"/>
</dbReference>
<dbReference type="SUPFAM" id="SSF52833">
    <property type="entry name" value="Thioredoxin-like"/>
    <property type="match status" value="1"/>
</dbReference>
<dbReference type="PANTHER" id="PTHR11592">
    <property type="entry name" value="GLUTATHIONE PEROXIDASE"/>
    <property type="match status" value="1"/>
</dbReference>
<dbReference type="PATRIC" id="fig|765912.4.peg.123"/>
<dbReference type="KEGG" id="tmb:Thimo_0123"/>
<dbReference type="EMBL" id="CP003051">
    <property type="protein sequence ID" value="AGA88998.1"/>
    <property type="molecule type" value="Genomic_DNA"/>
</dbReference>
<evidence type="ECO:0000256" key="1">
    <source>
        <dbReference type="ARBA" id="ARBA00006926"/>
    </source>
</evidence>
<dbReference type="Proteomes" id="UP000010816">
    <property type="component" value="Chromosome"/>
</dbReference>
<evidence type="ECO:0000256" key="4">
    <source>
        <dbReference type="PIRSR" id="PIRSR000303-1"/>
    </source>
</evidence>
<sequence>MTTLHVPSLTTMVLADATTGGACPPLLDLEVRRLASGERERLCEAYRGKVLLIVNTASKCGFTPQYEGLERLYRTYRDRGLVVLGFPSNDFLHQEPGEETEIAQFCRLTYDVDFPVFEKVSVKKGHAHPLFQRLAEAGGAYPKWNFYKYLVDRRGRLIEHFSSVTTPESRRLVQAVERALDAPLEDAR</sequence>
<dbReference type="STRING" id="765912.Thimo_0123"/>
<dbReference type="OrthoDB" id="9785502at2"/>
<feature type="active site" evidence="4">
    <location>
        <position position="60"/>
    </location>
</feature>
<comment type="similarity">
    <text evidence="1 5">Belongs to the glutathione peroxidase family.</text>
</comment>
<dbReference type="GO" id="GO:0034599">
    <property type="term" value="P:cellular response to oxidative stress"/>
    <property type="evidence" value="ECO:0007669"/>
    <property type="project" value="TreeGrafter"/>
</dbReference>
<dbReference type="PIRSF" id="PIRSF000303">
    <property type="entry name" value="Glutathion_perox"/>
    <property type="match status" value="1"/>
</dbReference>
<reference evidence="6 7" key="1">
    <citation type="submission" date="2011-09" db="EMBL/GenBank/DDBJ databases">
        <title>Complete sequence of chromosome of Thioflavicoccus mobilis 8321.</title>
        <authorList>
            <consortium name="US DOE Joint Genome Institute"/>
            <person name="Lucas S."/>
            <person name="Han J."/>
            <person name="Lapidus A."/>
            <person name="Cheng J.-F."/>
            <person name="Goodwin L."/>
            <person name="Pitluck S."/>
            <person name="Peters L."/>
            <person name="Ovchinnikova G."/>
            <person name="Lu M."/>
            <person name="Detter J.C."/>
            <person name="Han C."/>
            <person name="Tapia R."/>
            <person name="Land M."/>
            <person name="Hauser L."/>
            <person name="Kyrpides N."/>
            <person name="Ivanova N."/>
            <person name="Pagani I."/>
            <person name="Vogl K."/>
            <person name="Liu Z."/>
            <person name="Imhoff J."/>
            <person name="Thiel V."/>
            <person name="Frigaard N.-U."/>
            <person name="Bryant D."/>
            <person name="Woyke T."/>
        </authorList>
    </citation>
    <scope>NUCLEOTIDE SEQUENCE [LARGE SCALE GENOMIC DNA]</scope>
    <source>
        <strain evidence="6 7">8321</strain>
    </source>
</reference>
<evidence type="ECO:0000313" key="6">
    <source>
        <dbReference type="EMBL" id="AGA88998.1"/>
    </source>
</evidence>
<dbReference type="Gene3D" id="3.40.30.10">
    <property type="entry name" value="Glutaredoxin"/>
    <property type="match status" value="1"/>
</dbReference>
<dbReference type="PROSITE" id="PS00460">
    <property type="entry name" value="GLUTATHIONE_PEROXID_1"/>
    <property type="match status" value="1"/>
</dbReference>
<keyword evidence="3 5" id="KW-0560">Oxidoreductase</keyword>
<evidence type="ECO:0000313" key="7">
    <source>
        <dbReference type="Proteomes" id="UP000010816"/>
    </source>
</evidence>
<evidence type="ECO:0000256" key="2">
    <source>
        <dbReference type="ARBA" id="ARBA00022559"/>
    </source>
</evidence>
<organism evidence="6 7">
    <name type="scientific">Thioflavicoccus mobilis 8321</name>
    <dbReference type="NCBI Taxonomy" id="765912"/>
    <lineage>
        <taxon>Bacteria</taxon>
        <taxon>Pseudomonadati</taxon>
        <taxon>Pseudomonadota</taxon>
        <taxon>Gammaproteobacteria</taxon>
        <taxon>Chromatiales</taxon>
        <taxon>Chromatiaceae</taxon>
        <taxon>Thioflavicoccus</taxon>
    </lineage>
</organism>
<dbReference type="PRINTS" id="PR01011">
    <property type="entry name" value="GLUTPROXDASE"/>
</dbReference>
<gene>
    <name evidence="6" type="ORF">Thimo_0123</name>
</gene>
<dbReference type="HOGENOM" id="CLU_029507_1_3_6"/>
<dbReference type="InterPro" id="IPR036249">
    <property type="entry name" value="Thioredoxin-like_sf"/>
</dbReference>
<dbReference type="RefSeq" id="WP_015279148.1">
    <property type="nucleotide sequence ID" value="NC_019940.1"/>
</dbReference>
<evidence type="ECO:0000256" key="3">
    <source>
        <dbReference type="ARBA" id="ARBA00023002"/>
    </source>
</evidence>
<dbReference type="AlphaFoldDB" id="L0GQI9"/>
<proteinExistence type="inferred from homology"/>
<dbReference type="InterPro" id="IPR029759">
    <property type="entry name" value="GPX_AS"/>
</dbReference>
<keyword evidence="7" id="KW-1185">Reference proteome</keyword>
<keyword evidence="2 5" id="KW-0575">Peroxidase</keyword>
<name>L0GQI9_9GAMM</name>
<dbReference type="GO" id="GO:0004601">
    <property type="term" value="F:peroxidase activity"/>
    <property type="evidence" value="ECO:0007669"/>
    <property type="project" value="UniProtKB-KW"/>
</dbReference>
<protein>
    <recommendedName>
        <fullName evidence="5">Glutathione peroxidase</fullName>
    </recommendedName>
</protein>
<dbReference type="eggNOG" id="COG0386">
    <property type="taxonomic scope" value="Bacteria"/>
</dbReference>
<accession>L0GQI9</accession>
<evidence type="ECO:0000256" key="5">
    <source>
        <dbReference type="RuleBase" id="RU000499"/>
    </source>
</evidence>
<dbReference type="Pfam" id="PF00255">
    <property type="entry name" value="GSHPx"/>
    <property type="match status" value="1"/>
</dbReference>
<dbReference type="PANTHER" id="PTHR11592:SF44">
    <property type="entry name" value="GLUTATHIONE PEROXIDASE"/>
    <property type="match status" value="1"/>
</dbReference>
<dbReference type="PROSITE" id="PS51355">
    <property type="entry name" value="GLUTATHIONE_PEROXID_3"/>
    <property type="match status" value="1"/>
</dbReference>
<dbReference type="InterPro" id="IPR000889">
    <property type="entry name" value="Glutathione_peroxidase"/>
</dbReference>